<feature type="domain" description="DUF7575" evidence="1">
    <location>
        <begin position="102"/>
        <end position="121"/>
    </location>
</feature>
<dbReference type="InterPro" id="IPR055997">
    <property type="entry name" value="DUF7575"/>
</dbReference>
<gene>
    <name evidence="2" type="ORF">IAA21_07250</name>
</gene>
<proteinExistence type="predicted"/>
<dbReference type="Pfam" id="PF24460">
    <property type="entry name" value="DUF7575"/>
    <property type="match status" value="1"/>
</dbReference>
<evidence type="ECO:0000313" key="2">
    <source>
        <dbReference type="EMBL" id="HIZ22574.1"/>
    </source>
</evidence>
<evidence type="ECO:0000259" key="1">
    <source>
        <dbReference type="Pfam" id="PF24460"/>
    </source>
</evidence>
<dbReference type="EMBL" id="DXBU01000099">
    <property type="protein sequence ID" value="HIZ22574.1"/>
    <property type="molecule type" value="Genomic_DNA"/>
</dbReference>
<dbReference type="Proteomes" id="UP000824041">
    <property type="component" value="Unassembled WGS sequence"/>
</dbReference>
<reference evidence="2" key="2">
    <citation type="submission" date="2021-04" db="EMBL/GenBank/DDBJ databases">
        <authorList>
            <person name="Gilroy R."/>
        </authorList>
    </citation>
    <scope>NUCLEOTIDE SEQUENCE</scope>
    <source>
        <strain evidence="2">14324</strain>
    </source>
</reference>
<dbReference type="AlphaFoldDB" id="A0A9D2ITH0"/>
<organism evidence="2 3">
    <name type="scientific">Candidatus Blautia faecigallinarum</name>
    <dbReference type="NCBI Taxonomy" id="2838488"/>
    <lineage>
        <taxon>Bacteria</taxon>
        <taxon>Bacillati</taxon>
        <taxon>Bacillota</taxon>
        <taxon>Clostridia</taxon>
        <taxon>Lachnospirales</taxon>
        <taxon>Lachnospiraceae</taxon>
        <taxon>Blautia</taxon>
    </lineage>
</organism>
<comment type="caution">
    <text evidence="2">The sequence shown here is derived from an EMBL/GenBank/DDBJ whole genome shotgun (WGS) entry which is preliminary data.</text>
</comment>
<reference evidence="2" key="1">
    <citation type="journal article" date="2021" name="PeerJ">
        <title>Extensive microbial diversity within the chicken gut microbiome revealed by metagenomics and culture.</title>
        <authorList>
            <person name="Gilroy R."/>
            <person name="Ravi A."/>
            <person name="Getino M."/>
            <person name="Pursley I."/>
            <person name="Horton D.L."/>
            <person name="Alikhan N.F."/>
            <person name="Baker D."/>
            <person name="Gharbi K."/>
            <person name="Hall N."/>
            <person name="Watson M."/>
            <person name="Adriaenssens E.M."/>
            <person name="Foster-Nyarko E."/>
            <person name="Jarju S."/>
            <person name="Secka A."/>
            <person name="Antonio M."/>
            <person name="Oren A."/>
            <person name="Chaudhuri R.R."/>
            <person name="La Ragione R."/>
            <person name="Hildebrand F."/>
            <person name="Pallen M.J."/>
        </authorList>
    </citation>
    <scope>NUCLEOTIDE SEQUENCE</scope>
    <source>
        <strain evidence="2">14324</strain>
    </source>
</reference>
<name>A0A9D2ITH0_9FIRM</name>
<accession>A0A9D2ITH0</accession>
<protein>
    <submittedName>
        <fullName evidence="2">Zinc ribbon domain-containing protein</fullName>
    </submittedName>
</protein>
<evidence type="ECO:0000313" key="3">
    <source>
        <dbReference type="Proteomes" id="UP000824041"/>
    </source>
</evidence>
<sequence length="147" mass="16659">MAIKGTEFFDELGETIAKTARGISERAEVLYETQKLRSRISSEERLIGKIKEDLGNILYQQYLEGESLPDEQRNLCEQIDQHKGSIEGLKKKMADYKKKKICPSCGRHVDQSVSFCPFCGAACPDEEQETPEEDIVADVELKEEAKK</sequence>